<dbReference type="Proteomes" id="UP000245535">
    <property type="component" value="Unassembled WGS sequence"/>
</dbReference>
<comment type="caution">
    <text evidence="6">The sequence shown here is derived from an EMBL/GenBank/DDBJ whole genome shotgun (WGS) entry which is preliminary data.</text>
</comment>
<evidence type="ECO:0000256" key="4">
    <source>
        <dbReference type="ARBA" id="ARBA00023163"/>
    </source>
</evidence>
<dbReference type="InterPro" id="IPR005119">
    <property type="entry name" value="LysR_subst-bd"/>
</dbReference>
<feature type="domain" description="HTH lysR-type" evidence="5">
    <location>
        <begin position="1"/>
        <end position="58"/>
    </location>
</feature>
<dbReference type="OrthoDB" id="9803735at2"/>
<name>A0A315Z5X0_SEDFL</name>
<dbReference type="InterPro" id="IPR050950">
    <property type="entry name" value="HTH-type_LysR_regulators"/>
</dbReference>
<sequence>MNFQQLEYILAVDQHKHFGKAAFSCDITQATLSAMIKKLEEELQVVIFDRSRQPIQTTEEGEQIMELAKKILANRRELLDLKDDPDETLKGTIRIGIIPTVASSLLPIIIPDFLKSFPELELDIVEITTERIQEELANENIDVGILATPLENENLEENILYYEAMMVYGIGEDDKKFVTPKDVINKKVWLLEEGNCFRNQAVTLCALKEKVVEPKNLNFEATSFDTLLHLTDQFGGVTLVPELYYNLMPENRKEKTKHFTAPMPVREISMVYQRPYVRKRSIDILSEKIRELIAHKLITHKFKPKDMSIIGI</sequence>
<keyword evidence="3" id="KW-0238">DNA-binding</keyword>
<dbReference type="Pfam" id="PF03466">
    <property type="entry name" value="LysR_substrate"/>
    <property type="match status" value="1"/>
</dbReference>
<dbReference type="EMBL" id="QGDO01000006">
    <property type="protein sequence ID" value="PWJ39298.1"/>
    <property type="molecule type" value="Genomic_DNA"/>
</dbReference>
<evidence type="ECO:0000256" key="3">
    <source>
        <dbReference type="ARBA" id="ARBA00023125"/>
    </source>
</evidence>
<evidence type="ECO:0000313" key="6">
    <source>
        <dbReference type="EMBL" id="PWJ39298.1"/>
    </source>
</evidence>
<protein>
    <submittedName>
        <fullName evidence="6">LysR family hydrogen peroxide-inducible transcriptional activator</fullName>
    </submittedName>
</protein>
<proteinExistence type="inferred from homology"/>
<dbReference type="Pfam" id="PF00126">
    <property type="entry name" value="HTH_1"/>
    <property type="match status" value="1"/>
</dbReference>
<dbReference type="Gene3D" id="1.10.10.10">
    <property type="entry name" value="Winged helix-like DNA-binding domain superfamily/Winged helix DNA-binding domain"/>
    <property type="match status" value="1"/>
</dbReference>
<dbReference type="GO" id="GO:0003677">
    <property type="term" value="F:DNA binding"/>
    <property type="evidence" value="ECO:0007669"/>
    <property type="project" value="UniProtKB-KW"/>
</dbReference>
<dbReference type="AlphaFoldDB" id="A0A315Z5X0"/>
<evidence type="ECO:0000256" key="2">
    <source>
        <dbReference type="ARBA" id="ARBA00023015"/>
    </source>
</evidence>
<dbReference type="PANTHER" id="PTHR30419:SF29">
    <property type="entry name" value="LYSR-FAMILY TRANSCRIPTIONAL REGULATOR"/>
    <property type="match status" value="1"/>
</dbReference>
<dbReference type="PANTHER" id="PTHR30419">
    <property type="entry name" value="HTH-TYPE TRANSCRIPTIONAL REGULATOR YBHD"/>
    <property type="match status" value="1"/>
</dbReference>
<keyword evidence="2" id="KW-0805">Transcription regulation</keyword>
<evidence type="ECO:0000256" key="1">
    <source>
        <dbReference type="ARBA" id="ARBA00009437"/>
    </source>
</evidence>
<gene>
    <name evidence="6" type="ORF">BC781_106199</name>
</gene>
<keyword evidence="7" id="KW-1185">Reference proteome</keyword>
<evidence type="ECO:0000259" key="5">
    <source>
        <dbReference type="PROSITE" id="PS50931"/>
    </source>
</evidence>
<keyword evidence="4" id="KW-0804">Transcription</keyword>
<dbReference type="CDD" id="cd08411">
    <property type="entry name" value="PBP2_OxyR"/>
    <property type="match status" value="1"/>
</dbReference>
<evidence type="ECO:0000313" key="7">
    <source>
        <dbReference type="Proteomes" id="UP000245535"/>
    </source>
</evidence>
<reference evidence="6 7" key="1">
    <citation type="submission" date="2018-03" db="EMBL/GenBank/DDBJ databases">
        <title>Genomic Encyclopedia of Archaeal and Bacterial Type Strains, Phase II (KMG-II): from individual species to whole genera.</title>
        <authorList>
            <person name="Goeker M."/>
        </authorList>
    </citation>
    <scope>NUCLEOTIDE SEQUENCE [LARGE SCALE GENOMIC DNA]</scope>
    <source>
        <strain evidence="6 7">DSM 28229</strain>
    </source>
</reference>
<dbReference type="InterPro" id="IPR036388">
    <property type="entry name" value="WH-like_DNA-bd_sf"/>
</dbReference>
<dbReference type="InterPro" id="IPR036390">
    <property type="entry name" value="WH_DNA-bd_sf"/>
</dbReference>
<dbReference type="InterPro" id="IPR000847">
    <property type="entry name" value="LysR_HTH_N"/>
</dbReference>
<dbReference type="PROSITE" id="PS50931">
    <property type="entry name" value="HTH_LYSR"/>
    <property type="match status" value="1"/>
</dbReference>
<organism evidence="6 7">
    <name type="scientific">Sediminitomix flava</name>
    <dbReference type="NCBI Taxonomy" id="379075"/>
    <lineage>
        <taxon>Bacteria</taxon>
        <taxon>Pseudomonadati</taxon>
        <taxon>Bacteroidota</taxon>
        <taxon>Cytophagia</taxon>
        <taxon>Cytophagales</taxon>
        <taxon>Flammeovirgaceae</taxon>
        <taxon>Sediminitomix</taxon>
    </lineage>
</organism>
<dbReference type="GO" id="GO:0003700">
    <property type="term" value="F:DNA-binding transcription factor activity"/>
    <property type="evidence" value="ECO:0007669"/>
    <property type="project" value="InterPro"/>
</dbReference>
<comment type="similarity">
    <text evidence="1">Belongs to the LysR transcriptional regulatory family.</text>
</comment>
<dbReference type="SUPFAM" id="SSF53850">
    <property type="entry name" value="Periplasmic binding protein-like II"/>
    <property type="match status" value="1"/>
</dbReference>
<dbReference type="FunFam" id="1.10.10.10:FF:000001">
    <property type="entry name" value="LysR family transcriptional regulator"/>
    <property type="match status" value="1"/>
</dbReference>
<dbReference type="Gene3D" id="3.40.190.10">
    <property type="entry name" value="Periplasmic binding protein-like II"/>
    <property type="match status" value="2"/>
</dbReference>
<dbReference type="SUPFAM" id="SSF46785">
    <property type="entry name" value="Winged helix' DNA-binding domain"/>
    <property type="match status" value="1"/>
</dbReference>
<dbReference type="RefSeq" id="WP_109621209.1">
    <property type="nucleotide sequence ID" value="NZ_QGDO01000006.1"/>
</dbReference>
<dbReference type="GO" id="GO:0005829">
    <property type="term" value="C:cytosol"/>
    <property type="evidence" value="ECO:0007669"/>
    <property type="project" value="TreeGrafter"/>
</dbReference>
<accession>A0A315Z5X0</accession>